<dbReference type="AlphaFoldDB" id="A0A4Y2MRE8"/>
<keyword evidence="2" id="KW-1185">Reference proteome</keyword>
<protein>
    <submittedName>
        <fullName evidence="1">Uncharacterized protein</fullName>
    </submittedName>
</protein>
<sequence>MEIEKDEFFNQLSLRFITEYRDFFPQTSRNHWPRGLVVKFWLGAGMFQVRKLIPPKIRRVCGFGDFKGQTSSHWCRAEVWRGEACRFLCRPRHLTTAQNYEIRPNIAFEIEVWE</sequence>
<dbReference type="EMBL" id="BGPR01007737">
    <property type="protein sequence ID" value="GBN29129.1"/>
    <property type="molecule type" value="Genomic_DNA"/>
</dbReference>
<dbReference type="Proteomes" id="UP000499080">
    <property type="component" value="Unassembled WGS sequence"/>
</dbReference>
<comment type="caution">
    <text evidence="1">The sequence shown here is derived from an EMBL/GenBank/DDBJ whole genome shotgun (WGS) entry which is preliminary data.</text>
</comment>
<evidence type="ECO:0000313" key="1">
    <source>
        <dbReference type="EMBL" id="GBN29129.1"/>
    </source>
</evidence>
<name>A0A4Y2MRE8_ARAVE</name>
<reference evidence="1 2" key="1">
    <citation type="journal article" date="2019" name="Sci. Rep.">
        <title>Orb-weaving spider Araneus ventricosus genome elucidates the spidroin gene catalogue.</title>
        <authorList>
            <person name="Kono N."/>
            <person name="Nakamura H."/>
            <person name="Ohtoshi R."/>
            <person name="Moran D.A.P."/>
            <person name="Shinohara A."/>
            <person name="Yoshida Y."/>
            <person name="Fujiwara M."/>
            <person name="Mori M."/>
            <person name="Tomita M."/>
            <person name="Arakawa K."/>
        </authorList>
    </citation>
    <scope>NUCLEOTIDE SEQUENCE [LARGE SCALE GENOMIC DNA]</scope>
</reference>
<gene>
    <name evidence="1" type="ORF">AVEN_55450_1</name>
</gene>
<proteinExistence type="predicted"/>
<evidence type="ECO:0000313" key="2">
    <source>
        <dbReference type="Proteomes" id="UP000499080"/>
    </source>
</evidence>
<organism evidence="1 2">
    <name type="scientific">Araneus ventricosus</name>
    <name type="common">Orbweaver spider</name>
    <name type="synonym">Epeira ventricosa</name>
    <dbReference type="NCBI Taxonomy" id="182803"/>
    <lineage>
        <taxon>Eukaryota</taxon>
        <taxon>Metazoa</taxon>
        <taxon>Ecdysozoa</taxon>
        <taxon>Arthropoda</taxon>
        <taxon>Chelicerata</taxon>
        <taxon>Arachnida</taxon>
        <taxon>Araneae</taxon>
        <taxon>Araneomorphae</taxon>
        <taxon>Entelegynae</taxon>
        <taxon>Araneoidea</taxon>
        <taxon>Araneidae</taxon>
        <taxon>Araneus</taxon>
    </lineage>
</organism>
<accession>A0A4Y2MRE8</accession>